<keyword evidence="1" id="KW-0804">Transcription</keyword>
<comment type="caution">
    <text evidence="2">The sequence shown here is derived from an EMBL/GenBank/DDBJ whole genome shotgun (WGS) entry which is preliminary data.</text>
</comment>
<protein>
    <recommendedName>
        <fullName evidence="1">Glycerol uptake operon antiterminator regulatory protein</fullName>
    </recommendedName>
</protein>
<evidence type="ECO:0000313" key="2">
    <source>
        <dbReference type="EMBL" id="KTD84171.1"/>
    </source>
</evidence>
<dbReference type="InterPro" id="IPR013785">
    <property type="entry name" value="Aldolase_TIM"/>
</dbReference>
<organism evidence="2 3">
    <name type="scientific">Paenibacillus etheri</name>
    <dbReference type="NCBI Taxonomy" id="1306852"/>
    <lineage>
        <taxon>Bacteria</taxon>
        <taxon>Bacillati</taxon>
        <taxon>Bacillota</taxon>
        <taxon>Bacilli</taxon>
        <taxon>Bacillales</taxon>
        <taxon>Paenibacillaceae</taxon>
        <taxon>Paenibacillus</taxon>
    </lineage>
</organism>
<proteinExistence type="predicted"/>
<dbReference type="GO" id="GO:0006071">
    <property type="term" value="P:glycerol metabolic process"/>
    <property type="evidence" value="ECO:0007669"/>
    <property type="project" value="UniProtKB-UniRule"/>
</dbReference>
<keyword evidence="1" id="KW-0319">Glycerol metabolism</keyword>
<sequence>MKLHHLFSPFTVIAAVKTELDMARAERMGVSNVFLVRSSLSELKVYSKQAEKSGMRLFVYFDMIRGLSQDKEAVQFLLNEVAVCGIVSNKAHVVKEAKRLGVFGILTMFLLDSYSLELSDKVINGLQPDAINIAPGNLPKNVRELSEQYDVPIIASGLITLPEEVGKLYEAGACAVSTSQSELWSIEWKMLEQEHHAP</sequence>
<dbReference type="SUPFAM" id="SSF110391">
    <property type="entry name" value="GlpP-like"/>
    <property type="match status" value="1"/>
</dbReference>
<dbReference type="GO" id="GO:0006355">
    <property type="term" value="P:regulation of DNA-templated transcription"/>
    <property type="evidence" value="ECO:0007669"/>
    <property type="project" value="InterPro"/>
</dbReference>
<dbReference type="Gene3D" id="3.20.20.70">
    <property type="entry name" value="Aldolase class I"/>
    <property type="match status" value="1"/>
</dbReference>
<dbReference type="InterPro" id="IPR006699">
    <property type="entry name" value="GlpP"/>
</dbReference>
<dbReference type="PIRSF" id="PIRSF016897">
    <property type="entry name" value="GlpP"/>
    <property type="match status" value="1"/>
</dbReference>
<gene>
    <name evidence="2" type="ORF">UQ64_28850</name>
</gene>
<accession>A0A0W1AS65</accession>
<comment type="function">
    <text evidence="1">Regulates expression of the glpD operon. In the presence of glycerol 3-phosphate (G3P) causes antitermination of transcription of glpD at the inverted repeat of the leader region to enhance its transcription. Binds and stabilizes glpD leader mRNA.</text>
</comment>
<dbReference type="EMBL" id="LCZJ02000037">
    <property type="protein sequence ID" value="KTD84171.1"/>
    <property type="molecule type" value="Genomic_DNA"/>
</dbReference>
<dbReference type="PANTHER" id="PTHR35787:SF1">
    <property type="entry name" value="GLYCEROL UPTAKE OPERON ANTITERMINATOR REGULATORY PROTEIN"/>
    <property type="match status" value="1"/>
</dbReference>
<dbReference type="Pfam" id="PF04309">
    <property type="entry name" value="G3P_antiterm"/>
    <property type="match status" value="1"/>
</dbReference>
<keyword evidence="1" id="KW-0805">Transcription regulation</keyword>
<dbReference type="AlphaFoldDB" id="A0A0W1AS65"/>
<evidence type="ECO:0000313" key="3">
    <source>
        <dbReference type="Proteomes" id="UP000054709"/>
    </source>
</evidence>
<keyword evidence="3" id="KW-1185">Reference proteome</keyword>
<dbReference type="OrthoDB" id="9799580at2"/>
<keyword evidence="1" id="KW-0694">RNA-binding</keyword>
<evidence type="ECO:0000256" key="1">
    <source>
        <dbReference type="PIRNR" id="PIRNR016897"/>
    </source>
</evidence>
<dbReference type="RefSeq" id="WP_060626242.1">
    <property type="nucleotide sequence ID" value="NZ_LCZJ02000037.1"/>
</dbReference>
<reference evidence="2 3" key="1">
    <citation type="journal article" date="2015" name="Int. Biodeterior. Biodegradation">
        <title>Physiological and genetic screening methods for the isolation of methyl tert-butyl ether-degrading bacteria for bioremediation purposes.</title>
        <authorList>
            <person name="Guisado I.M."/>
            <person name="Purswani J."/>
            <person name="Gonzalez Lopez J."/>
            <person name="Pozo C."/>
        </authorList>
    </citation>
    <scope>NUCLEOTIDE SEQUENCE [LARGE SCALE GENOMIC DNA]</scope>
    <source>
        <strain evidence="2 3">SH7</strain>
    </source>
</reference>
<name>A0A0W1AS65_9BACL</name>
<dbReference type="Proteomes" id="UP000054709">
    <property type="component" value="Unassembled WGS sequence"/>
</dbReference>
<dbReference type="PANTHER" id="PTHR35787">
    <property type="entry name" value="GLYCEROL UPTAKE OPERON ANTITERMINATOR REGULATORY PROTEIN"/>
    <property type="match status" value="1"/>
</dbReference>
<dbReference type="GO" id="GO:0003723">
    <property type="term" value="F:RNA binding"/>
    <property type="evidence" value="ECO:0007669"/>
    <property type="project" value="UniProtKB-KW"/>
</dbReference>